<name>A0A2A5QUF0_9EURY</name>
<dbReference type="RefSeq" id="WP_097379408.1">
    <property type="nucleotide sequence ID" value="NZ_NXNI01000001.1"/>
</dbReference>
<feature type="region of interest" description="Disordered" evidence="1">
    <location>
        <begin position="36"/>
        <end position="55"/>
    </location>
</feature>
<dbReference type="OrthoDB" id="205900at2157"/>
<organism evidence="3 4">
    <name type="scientific">Natrinema ejinorense</name>
    <dbReference type="NCBI Taxonomy" id="373386"/>
    <lineage>
        <taxon>Archaea</taxon>
        <taxon>Methanobacteriati</taxon>
        <taxon>Methanobacteriota</taxon>
        <taxon>Stenosarchaea group</taxon>
        <taxon>Halobacteria</taxon>
        <taxon>Halobacteriales</taxon>
        <taxon>Natrialbaceae</taxon>
        <taxon>Natrinema</taxon>
    </lineage>
</organism>
<evidence type="ECO:0000256" key="1">
    <source>
        <dbReference type="SAM" id="MobiDB-lite"/>
    </source>
</evidence>
<feature type="transmembrane region" description="Helical" evidence="2">
    <location>
        <begin position="165"/>
        <end position="185"/>
    </location>
</feature>
<sequence>MSTNARDGSVVVRVGRTVADRMRTAIDRSRLGSLSHWQNDSQASESEETTATPSPSVLERIASGSALRSAMTATRTRAQAVASSARLTALGETCSRYATSSFGYRWLTTEPEPDVIVIDLRETNAIGPFLDILDRVLDGATGAMPTSAVTEVVTRVGTAVRDRPLAAASVFALPTVAVSLIVLGLSGSLDLPLLGVHLTAAVLAALGLRSRRSLEDLLEMQAVQLLVAVFEPPEPPATEIRTDEPDDE</sequence>
<protein>
    <submittedName>
        <fullName evidence="3">Uncharacterized protein</fullName>
    </submittedName>
</protein>
<evidence type="ECO:0000313" key="4">
    <source>
        <dbReference type="Proteomes" id="UP000219689"/>
    </source>
</evidence>
<keyword evidence="2" id="KW-0812">Transmembrane</keyword>
<keyword evidence="2" id="KW-1133">Transmembrane helix</keyword>
<reference evidence="3 4" key="1">
    <citation type="submission" date="2017-09" db="EMBL/GenBank/DDBJ databases">
        <title>Genome sequences of Natrinema ejinorence JCM 13890T.</title>
        <authorList>
            <person name="Roh S.W."/>
            <person name="Kim Y.B."/>
            <person name="Kim J.Y."/>
        </authorList>
    </citation>
    <scope>NUCLEOTIDE SEQUENCE [LARGE SCALE GENOMIC DNA]</scope>
    <source>
        <strain evidence="3 4">JCM 13890</strain>
    </source>
</reference>
<gene>
    <name evidence="3" type="ORF">CP557_07935</name>
</gene>
<dbReference type="EMBL" id="NXNI01000001">
    <property type="protein sequence ID" value="PCR90460.1"/>
    <property type="molecule type" value="Genomic_DNA"/>
</dbReference>
<dbReference type="AlphaFoldDB" id="A0A2A5QUF0"/>
<proteinExistence type="predicted"/>
<feature type="transmembrane region" description="Helical" evidence="2">
    <location>
        <begin position="191"/>
        <end position="208"/>
    </location>
</feature>
<accession>A0A2A5QUF0</accession>
<keyword evidence="2" id="KW-0472">Membrane</keyword>
<evidence type="ECO:0000256" key="2">
    <source>
        <dbReference type="SAM" id="Phobius"/>
    </source>
</evidence>
<evidence type="ECO:0000313" key="3">
    <source>
        <dbReference type="EMBL" id="PCR90460.1"/>
    </source>
</evidence>
<comment type="caution">
    <text evidence="3">The sequence shown here is derived from an EMBL/GenBank/DDBJ whole genome shotgun (WGS) entry which is preliminary data.</text>
</comment>
<keyword evidence="4" id="KW-1185">Reference proteome</keyword>
<dbReference type="Proteomes" id="UP000219689">
    <property type="component" value="Unassembled WGS sequence"/>
</dbReference>